<keyword evidence="2" id="KW-0238">DNA-binding</keyword>
<dbReference type="SMART" id="SM00895">
    <property type="entry name" value="FCD"/>
    <property type="match status" value="1"/>
</dbReference>
<dbReference type="EMBL" id="CCRK01000004">
    <property type="protein sequence ID" value="CDZ47814.1"/>
    <property type="molecule type" value="Genomic_DNA"/>
</dbReference>
<dbReference type="AlphaFoldDB" id="A0A0T7GKK3"/>
<dbReference type="Pfam" id="PF00392">
    <property type="entry name" value="GntR"/>
    <property type="match status" value="1"/>
</dbReference>
<dbReference type="PROSITE" id="PS50949">
    <property type="entry name" value="HTH_GNTR"/>
    <property type="match status" value="1"/>
</dbReference>
<accession>A0A0T7GKK3</accession>
<dbReference type="SUPFAM" id="SSF48008">
    <property type="entry name" value="GntR ligand-binding domain-like"/>
    <property type="match status" value="1"/>
</dbReference>
<evidence type="ECO:0000259" key="4">
    <source>
        <dbReference type="PROSITE" id="PS50949"/>
    </source>
</evidence>
<reference evidence="5 6" key="1">
    <citation type="submission" date="2014-08" db="EMBL/GenBank/DDBJ databases">
        <authorList>
            <person name="Chen Y.-H."/>
        </authorList>
    </citation>
    <scope>NUCLEOTIDE SEQUENCE [LARGE SCALE GENOMIC DNA]</scope>
</reference>
<proteinExistence type="predicted"/>
<dbReference type="RefSeq" id="WP_046633956.1">
    <property type="nucleotide sequence ID" value="NZ_CCRK01000004.1"/>
</dbReference>
<dbReference type="SUPFAM" id="SSF46785">
    <property type="entry name" value="Winged helix' DNA-binding domain"/>
    <property type="match status" value="1"/>
</dbReference>
<dbReference type="GO" id="GO:0003700">
    <property type="term" value="F:DNA-binding transcription factor activity"/>
    <property type="evidence" value="ECO:0007669"/>
    <property type="project" value="InterPro"/>
</dbReference>
<dbReference type="InterPro" id="IPR000524">
    <property type="entry name" value="Tscrpt_reg_HTH_GntR"/>
</dbReference>
<keyword evidence="1" id="KW-0805">Transcription regulation</keyword>
<dbReference type="InterPro" id="IPR008920">
    <property type="entry name" value="TF_FadR/GntR_C"/>
</dbReference>
<dbReference type="Proteomes" id="UP000039660">
    <property type="component" value="Unassembled WGS sequence"/>
</dbReference>
<name>A0A0T7GKK3_NEOGA</name>
<dbReference type="SMART" id="SM00345">
    <property type="entry name" value="HTH_GNTR"/>
    <property type="match status" value="1"/>
</dbReference>
<dbReference type="Pfam" id="PF07729">
    <property type="entry name" value="FCD"/>
    <property type="match status" value="1"/>
</dbReference>
<gene>
    <name evidence="5" type="ORF">NGAL_HAMBI1189_20980</name>
</gene>
<evidence type="ECO:0000313" key="6">
    <source>
        <dbReference type="Proteomes" id="UP000039660"/>
    </source>
</evidence>
<evidence type="ECO:0000256" key="1">
    <source>
        <dbReference type="ARBA" id="ARBA00023015"/>
    </source>
</evidence>
<dbReference type="GO" id="GO:0003677">
    <property type="term" value="F:DNA binding"/>
    <property type="evidence" value="ECO:0007669"/>
    <property type="project" value="UniProtKB-KW"/>
</dbReference>
<dbReference type="Gene3D" id="1.20.120.530">
    <property type="entry name" value="GntR ligand-binding domain-like"/>
    <property type="match status" value="1"/>
</dbReference>
<dbReference type="InterPro" id="IPR036388">
    <property type="entry name" value="WH-like_DNA-bd_sf"/>
</dbReference>
<evidence type="ECO:0000313" key="5">
    <source>
        <dbReference type="EMBL" id="CDZ47814.1"/>
    </source>
</evidence>
<dbReference type="InterPro" id="IPR011711">
    <property type="entry name" value="GntR_C"/>
</dbReference>
<evidence type="ECO:0000256" key="3">
    <source>
        <dbReference type="ARBA" id="ARBA00023163"/>
    </source>
</evidence>
<organism evidence="5 6">
    <name type="scientific">Neorhizobium galegae bv. officinalis</name>
    <dbReference type="NCBI Taxonomy" id="323656"/>
    <lineage>
        <taxon>Bacteria</taxon>
        <taxon>Pseudomonadati</taxon>
        <taxon>Pseudomonadota</taxon>
        <taxon>Alphaproteobacteria</taxon>
        <taxon>Hyphomicrobiales</taxon>
        <taxon>Rhizobiaceae</taxon>
        <taxon>Rhizobium/Agrobacterium group</taxon>
        <taxon>Neorhizobium</taxon>
    </lineage>
</organism>
<dbReference type="InterPro" id="IPR036390">
    <property type="entry name" value="WH_DNA-bd_sf"/>
</dbReference>
<evidence type="ECO:0000256" key="2">
    <source>
        <dbReference type="ARBA" id="ARBA00023125"/>
    </source>
</evidence>
<sequence>MAEFDHMPATNGVGPVARDSLTGLVYNNLRQALMEGRFWPGHRFKIRDLAATMNVSETPIREALMQLVRGRALEMQAGRSIMVSHMTAKQYIELRTVRLFLEGLAAEHATMRVSEADIDRMENIHEELISAEQQQRWSDAVRANWQFHHGLYERSELPEVLAILDDIWMRNGPLLNFHYPSAPPTYPNEHQHLSVLRYLRQRRPDKVRESIQADMMEGGQNLVRLLEKSGGTRYMTPPAAGGSA</sequence>
<dbReference type="PANTHER" id="PTHR43537:SF39">
    <property type="entry name" value="HTH-TYPE TRANSCRIPTIONAL REGULATOR MCBR"/>
    <property type="match status" value="1"/>
</dbReference>
<protein>
    <submittedName>
        <fullName evidence="5">Transcriptional regulator, GntR family</fullName>
    </submittedName>
</protein>
<keyword evidence="3" id="KW-0804">Transcription</keyword>
<dbReference type="Gene3D" id="1.10.10.10">
    <property type="entry name" value="Winged helix-like DNA-binding domain superfamily/Winged helix DNA-binding domain"/>
    <property type="match status" value="1"/>
</dbReference>
<dbReference type="PANTHER" id="PTHR43537">
    <property type="entry name" value="TRANSCRIPTIONAL REGULATOR, GNTR FAMILY"/>
    <property type="match status" value="1"/>
</dbReference>
<feature type="domain" description="HTH gntR-type" evidence="4">
    <location>
        <begin position="19"/>
        <end position="86"/>
    </location>
</feature>